<keyword evidence="2" id="KW-1185">Reference proteome</keyword>
<evidence type="ECO:0000313" key="2">
    <source>
        <dbReference type="Proteomes" id="UP001627284"/>
    </source>
</evidence>
<name>A0ABD2V4Q5_9SOLN</name>
<dbReference type="Proteomes" id="UP001627284">
    <property type="component" value="Unassembled WGS sequence"/>
</dbReference>
<dbReference type="EMBL" id="JBJKTR010000002">
    <property type="protein sequence ID" value="KAL3375833.1"/>
    <property type="molecule type" value="Genomic_DNA"/>
</dbReference>
<dbReference type="AlphaFoldDB" id="A0ABD2V4Q5"/>
<evidence type="ECO:0000313" key="1">
    <source>
        <dbReference type="EMBL" id="KAL3375833.1"/>
    </source>
</evidence>
<proteinExistence type="predicted"/>
<comment type="caution">
    <text evidence="1">The sequence shown here is derived from an EMBL/GenBank/DDBJ whole genome shotgun (WGS) entry which is preliminary data.</text>
</comment>
<protein>
    <submittedName>
        <fullName evidence="1">Uncharacterized protein</fullName>
    </submittedName>
</protein>
<reference evidence="1 2" key="1">
    <citation type="submission" date="2024-05" db="EMBL/GenBank/DDBJ databases">
        <title>De novo assembly of an allotetraploid wild potato.</title>
        <authorList>
            <person name="Hosaka A.J."/>
        </authorList>
    </citation>
    <scope>NUCLEOTIDE SEQUENCE [LARGE SCALE GENOMIC DNA]</scope>
    <source>
        <tissue evidence="1">Young leaves</tissue>
    </source>
</reference>
<gene>
    <name evidence="1" type="ORF">AABB24_002678</name>
</gene>
<organism evidence="1 2">
    <name type="scientific">Solanum stoloniferum</name>
    <dbReference type="NCBI Taxonomy" id="62892"/>
    <lineage>
        <taxon>Eukaryota</taxon>
        <taxon>Viridiplantae</taxon>
        <taxon>Streptophyta</taxon>
        <taxon>Embryophyta</taxon>
        <taxon>Tracheophyta</taxon>
        <taxon>Spermatophyta</taxon>
        <taxon>Magnoliopsida</taxon>
        <taxon>eudicotyledons</taxon>
        <taxon>Gunneridae</taxon>
        <taxon>Pentapetalae</taxon>
        <taxon>asterids</taxon>
        <taxon>lamiids</taxon>
        <taxon>Solanales</taxon>
        <taxon>Solanaceae</taxon>
        <taxon>Solanoideae</taxon>
        <taxon>Solaneae</taxon>
        <taxon>Solanum</taxon>
    </lineage>
</organism>
<accession>A0ABD2V4Q5</accession>
<sequence>MPNFSYSSVCPVDDYTVELVVELKTAAQLRDSQFIFPQRPWLELYGINVRLVAPFGSVSSKQFVDPALIHQVLPDELLFEVCYYRYMRFYPSGRFLDKVEAALLYPGTHPTLLRFRLRSSNSPGQLNILERTIVFLNYYYLCLNTY</sequence>